<accession>A0ABW9BHP0</accession>
<dbReference type="RefSeq" id="WP_408263443.1">
    <property type="nucleotide sequence ID" value="NZ_JAQQCK010000012.1"/>
</dbReference>
<organism evidence="2 3">
    <name type="scientific">Paraburkholderia phytofirmans</name>
    <dbReference type="NCBI Taxonomy" id="261302"/>
    <lineage>
        <taxon>Bacteria</taxon>
        <taxon>Pseudomonadati</taxon>
        <taxon>Pseudomonadota</taxon>
        <taxon>Betaproteobacteria</taxon>
        <taxon>Burkholderiales</taxon>
        <taxon>Burkholderiaceae</taxon>
        <taxon>Paraburkholderia</taxon>
    </lineage>
</organism>
<dbReference type="InterPro" id="IPR011008">
    <property type="entry name" value="Dimeric_a/b-barrel"/>
</dbReference>
<dbReference type="EMBL" id="JAQQDR010000005">
    <property type="protein sequence ID" value="MFM0239763.1"/>
    <property type="molecule type" value="Genomic_DNA"/>
</dbReference>
<dbReference type="Pfam" id="PF07045">
    <property type="entry name" value="DUF1330"/>
    <property type="match status" value="1"/>
</dbReference>
<evidence type="ECO:0000259" key="1">
    <source>
        <dbReference type="Pfam" id="PF07045"/>
    </source>
</evidence>
<feature type="domain" description="DUF1330" evidence="1">
    <location>
        <begin position="2"/>
        <end position="95"/>
    </location>
</feature>
<name>A0ABW9BHP0_9BURK</name>
<dbReference type="Gene3D" id="3.30.70.100">
    <property type="match status" value="1"/>
</dbReference>
<reference evidence="2 3" key="1">
    <citation type="journal article" date="2024" name="Chem. Sci.">
        <title>Discovery of megapolipeptins by genome mining of a Burkholderiales bacteria collection.</title>
        <authorList>
            <person name="Paulo B.S."/>
            <person name="Recchia M.J.J."/>
            <person name="Lee S."/>
            <person name="Fergusson C.H."/>
            <person name="Romanowski S.B."/>
            <person name="Hernandez A."/>
            <person name="Krull N."/>
            <person name="Liu D.Y."/>
            <person name="Cavanagh H."/>
            <person name="Bos A."/>
            <person name="Gray C.A."/>
            <person name="Murphy B.T."/>
            <person name="Linington R.G."/>
            <person name="Eustaquio A.S."/>
        </authorList>
    </citation>
    <scope>NUCLEOTIDE SEQUENCE [LARGE SCALE GENOMIC DNA]</scope>
    <source>
        <strain evidence="2 3">RL17-351-BIE-A</strain>
    </source>
</reference>
<gene>
    <name evidence="2" type="ORF">PQR03_16665</name>
</gene>
<sequence length="98" mass="10834">MTAYWLARVTVSDPERFKGYATRVPHIIARYGGRYLARAGRSQVLAGSPGFDRFLVIAFPSFEQALDCYSSAEYQEASSLREGAAEVEIVIVDGVPEE</sequence>
<protein>
    <submittedName>
        <fullName evidence="2">DUF1330 domain-containing protein</fullName>
    </submittedName>
</protein>
<evidence type="ECO:0000313" key="2">
    <source>
        <dbReference type="EMBL" id="MFM0239763.1"/>
    </source>
</evidence>
<dbReference type="PANTHER" id="PTHR41521">
    <property type="match status" value="1"/>
</dbReference>
<dbReference type="PANTHER" id="PTHR41521:SF4">
    <property type="entry name" value="BLR0684 PROTEIN"/>
    <property type="match status" value="1"/>
</dbReference>
<keyword evidence="3" id="KW-1185">Reference proteome</keyword>
<comment type="caution">
    <text evidence="2">The sequence shown here is derived from an EMBL/GenBank/DDBJ whole genome shotgun (WGS) entry which is preliminary data.</text>
</comment>
<proteinExistence type="predicted"/>
<dbReference type="SUPFAM" id="SSF54909">
    <property type="entry name" value="Dimeric alpha+beta barrel"/>
    <property type="match status" value="1"/>
</dbReference>
<dbReference type="InterPro" id="IPR010753">
    <property type="entry name" value="DUF1330"/>
</dbReference>
<evidence type="ECO:0000313" key="3">
    <source>
        <dbReference type="Proteomes" id="UP001629274"/>
    </source>
</evidence>
<dbReference type="Proteomes" id="UP001629274">
    <property type="component" value="Unassembled WGS sequence"/>
</dbReference>